<comment type="caution">
    <text evidence="8">The sequence shown here is derived from an EMBL/GenBank/DDBJ whole genome shotgun (WGS) entry which is preliminary data.</text>
</comment>
<organism evidence="8 9">
    <name type="scientific">Paenibacillus contaminans</name>
    <dbReference type="NCBI Taxonomy" id="450362"/>
    <lineage>
        <taxon>Bacteria</taxon>
        <taxon>Bacillati</taxon>
        <taxon>Bacillota</taxon>
        <taxon>Bacilli</taxon>
        <taxon>Bacillales</taxon>
        <taxon>Paenibacillaceae</taxon>
        <taxon>Paenibacillus</taxon>
    </lineage>
</organism>
<dbReference type="GO" id="GO:0016020">
    <property type="term" value="C:membrane"/>
    <property type="evidence" value="ECO:0007669"/>
    <property type="project" value="UniProtKB-SubCell"/>
</dbReference>
<feature type="transmembrane region" description="Helical" evidence="6">
    <location>
        <begin position="577"/>
        <end position="596"/>
    </location>
</feature>
<dbReference type="Proteomes" id="UP000250369">
    <property type="component" value="Unassembled WGS sequence"/>
</dbReference>
<feature type="region of interest" description="Disordered" evidence="5">
    <location>
        <begin position="420"/>
        <end position="450"/>
    </location>
</feature>
<keyword evidence="4 6" id="KW-0472">Membrane</keyword>
<dbReference type="RefSeq" id="WP_113034562.1">
    <property type="nucleotide sequence ID" value="NZ_QMFB01000022.1"/>
</dbReference>
<evidence type="ECO:0000259" key="7">
    <source>
        <dbReference type="Pfam" id="PF12698"/>
    </source>
</evidence>
<evidence type="ECO:0000256" key="3">
    <source>
        <dbReference type="ARBA" id="ARBA00022989"/>
    </source>
</evidence>
<dbReference type="InterPro" id="IPR023908">
    <property type="entry name" value="xxxLxxG_rpt"/>
</dbReference>
<gene>
    <name evidence="8" type="ORF">DQG23_29120</name>
</gene>
<dbReference type="PANTHER" id="PTHR43077:SF5">
    <property type="entry name" value="PHAGE INFECTION PROTEIN"/>
    <property type="match status" value="1"/>
</dbReference>
<proteinExistence type="predicted"/>
<dbReference type="InterPro" id="IPR013525">
    <property type="entry name" value="ABC2_TM"/>
</dbReference>
<dbReference type="NCBIfam" id="TIGR03057">
    <property type="entry name" value="xxxLxxG_by_4"/>
    <property type="match status" value="3"/>
</dbReference>
<evidence type="ECO:0000313" key="9">
    <source>
        <dbReference type="Proteomes" id="UP000250369"/>
    </source>
</evidence>
<feature type="transmembrane region" description="Helical" evidence="6">
    <location>
        <begin position="519"/>
        <end position="540"/>
    </location>
</feature>
<feature type="transmembrane region" description="Helical" evidence="6">
    <location>
        <begin position="20"/>
        <end position="43"/>
    </location>
</feature>
<dbReference type="Gene3D" id="3.40.1710.10">
    <property type="entry name" value="abc type-2 transporter like domain"/>
    <property type="match status" value="1"/>
</dbReference>
<dbReference type="InterPro" id="IPR017501">
    <property type="entry name" value="Phage_infect_YhgE_C"/>
</dbReference>
<dbReference type="InterPro" id="IPR051328">
    <property type="entry name" value="T7SS_ABC-Transporter"/>
</dbReference>
<feature type="transmembrane region" description="Helical" evidence="6">
    <location>
        <begin position="635"/>
        <end position="655"/>
    </location>
</feature>
<name>A0A329MA85_9BACL</name>
<dbReference type="NCBIfam" id="TIGR03061">
    <property type="entry name" value="pip_yhgE_Nterm"/>
    <property type="match status" value="1"/>
</dbReference>
<reference evidence="8 9" key="1">
    <citation type="journal article" date="2009" name="Int. J. Syst. Evol. Microbiol.">
        <title>Paenibacillus contaminans sp. nov., isolated from a contaminated laboratory plate.</title>
        <authorList>
            <person name="Chou J.H."/>
            <person name="Lee J.H."/>
            <person name="Lin M.C."/>
            <person name="Chang P.S."/>
            <person name="Arun A.B."/>
            <person name="Young C.C."/>
            <person name="Chen W.M."/>
        </authorList>
    </citation>
    <scope>NUCLEOTIDE SEQUENCE [LARGE SCALE GENOMIC DNA]</scope>
    <source>
        <strain evidence="8 9">CKOBP-6</strain>
    </source>
</reference>
<dbReference type="InterPro" id="IPR017500">
    <property type="entry name" value="Phage_infect_YhgE_N"/>
</dbReference>
<keyword evidence="3 6" id="KW-1133">Transmembrane helix</keyword>
<evidence type="ECO:0000256" key="5">
    <source>
        <dbReference type="SAM" id="MobiDB-lite"/>
    </source>
</evidence>
<feature type="domain" description="ABC-2 type transporter transmembrane" evidence="7">
    <location>
        <begin position="26"/>
        <end position="165"/>
    </location>
</feature>
<dbReference type="Pfam" id="PF12698">
    <property type="entry name" value="ABC2_membrane_3"/>
    <property type="match status" value="2"/>
</dbReference>
<dbReference type="AlphaFoldDB" id="A0A329MA85"/>
<evidence type="ECO:0000313" key="8">
    <source>
        <dbReference type="EMBL" id="RAV16056.1"/>
    </source>
</evidence>
<dbReference type="PANTHER" id="PTHR43077">
    <property type="entry name" value="TRANSPORT PERMEASE YVFS-RELATED"/>
    <property type="match status" value="1"/>
</dbReference>
<evidence type="ECO:0000256" key="6">
    <source>
        <dbReference type="SAM" id="Phobius"/>
    </source>
</evidence>
<sequence>MKSLKYVMVELLAVLRNWKVLIPVIGVIVIPLLYSSIFLWAFWDPYGKLSDLPVAVVNEDKGAVFDGKDMKLGDEFVDKLKESKTFDWQFVTQEEAMQGLKDNRYYLAFEIPENFSAKATNVLDEHPDAAVFKFYPNESYNFTSSQMGRSAVEKMKGELSGELTKAYTETMFTNIHKLTDGVSAAADGAQKLTDGTKKVEDGIVQVSENISKLVEGAIPLKNGASELFDGAVQLEGGLTQLKQGAGQLTSGLGQLEDGHKQLAEGAKQSETGAAQLKSGLDGAADGAGKVKAGTAGVASGLEQYVAAHPDLAKDPAFMQIVETAKATASGADSLEAGQKTLAEGAGKLASGGGQLSAGMDMFGQKLGEAKQGGQSVEAGASSLIEGSAKLKNGLASLAGGVTQLSDGTIKLEEGAKSLTEGAGTVASGSSELSGKLKEATDQTSGIKDNDETYDKVSQPVKVDEEKLNPVPNYGTGIAPYFISLGLFVGALLLTIVFSLTEPAGAPKSGFAMFLGKLGFMLIVGTIQTVIVDLVALYGIGLEVKSVPLFFALSLITSWSFMALIQLLVTTMGNPGRFIAIIILIMQLTTSAGTFPLELIPDGLQRVNGWLPMAYSVPGFRAVISSGDFAYMWQNAAVIGGFGLGFALLTMIYFMITFKKLKAIGDTAVSAA</sequence>
<comment type="subcellular location">
    <subcellularLocation>
        <location evidence="1">Membrane</location>
        <topology evidence="1">Multi-pass membrane protein</topology>
    </subcellularLocation>
</comment>
<dbReference type="OrthoDB" id="9811483at2"/>
<feature type="domain" description="ABC-2 type transporter transmembrane" evidence="7">
    <location>
        <begin position="444"/>
        <end position="650"/>
    </location>
</feature>
<evidence type="ECO:0000256" key="1">
    <source>
        <dbReference type="ARBA" id="ARBA00004141"/>
    </source>
</evidence>
<dbReference type="NCBIfam" id="TIGR03062">
    <property type="entry name" value="pip_yhgE_Cterm"/>
    <property type="match status" value="1"/>
</dbReference>
<dbReference type="EMBL" id="QMFB01000022">
    <property type="protein sequence ID" value="RAV16056.1"/>
    <property type="molecule type" value="Genomic_DNA"/>
</dbReference>
<feature type="transmembrane region" description="Helical" evidence="6">
    <location>
        <begin position="546"/>
        <end position="568"/>
    </location>
</feature>
<accession>A0A329MA85</accession>
<feature type="transmembrane region" description="Helical" evidence="6">
    <location>
        <begin position="477"/>
        <end position="499"/>
    </location>
</feature>
<dbReference type="GO" id="GO:0140359">
    <property type="term" value="F:ABC-type transporter activity"/>
    <property type="evidence" value="ECO:0007669"/>
    <property type="project" value="InterPro"/>
</dbReference>
<keyword evidence="2 6" id="KW-0812">Transmembrane</keyword>
<evidence type="ECO:0000256" key="2">
    <source>
        <dbReference type="ARBA" id="ARBA00022692"/>
    </source>
</evidence>
<protein>
    <recommendedName>
        <fullName evidence="7">ABC-2 type transporter transmembrane domain-containing protein</fullName>
    </recommendedName>
</protein>
<keyword evidence="9" id="KW-1185">Reference proteome</keyword>
<evidence type="ECO:0000256" key="4">
    <source>
        <dbReference type="ARBA" id="ARBA00023136"/>
    </source>
</evidence>